<feature type="compositionally biased region" description="Basic and acidic residues" evidence="1">
    <location>
        <begin position="778"/>
        <end position="791"/>
    </location>
</feature>
<dbReference type="InterPro" id="IPR029016">
    <property type="entry name" value="GAF-like_dom_sf"/>
</dbReference>
<name>A0A0M0JL74_9EUKA</name>
<dbReference type="InterPro" id="IPR003018">
    <property type="entry name" value="GAF"/>
</dbReference>
<gene>
    <name evidence="3" type="ORF">Ctob_008851</name>
</gene>
<dbReference type="PANTHER" id="PTHR43155:SF2">
    <property type="entry name" value="CYCLIC DI-GMP PHOSPHODIESTERASE PA4108"/>
    <property type="match status" value="1"/>
</dbReference>
<dbReference type="EMBL" id="JWZX01002729">
    <property type="protein sequence ID" value="KOO27334.1"/>
    <property type="molecule type" value="Genomic_DNA"/>
</dbReference>
<feature type="domain" description="GAF" evidence="2">
    <location>
        <begin position="554"/>
        <end position="699"/>
    </location>
</feature>
<dbReference type="Gene3D" id="3.30.450.40">
    <property type="match status" value="2"/>
</dbReference>
<feature type="domain" description="GAF" evidence="2">
    <location>
        <begin position="967"/>
        <end position="1167"/>
    </location>
</feature>
<organism evidence="3 4">
    <name type="scientific">Chrysochromulina tobinii</name>
    <dbReference type="NCBI Taxonomy" id="1460289"/>
    <lineage>
        <taxon>Eukaryota</taxon>
        <taxon>Haptista</taxon>
        <taxon>Haptophyta</taxon>
        <taxon>Prymnesiophyceae</taxon>
        <taxon>Prymnesiales</taxon>
        <taxon>Chrysochromulinaceae</taxon>
        <taxon>Chrysochromulina</taxon>
    </lineage>
</organism>
<evidence type="ECO:0000313" key="3">
    <source>
        <dbReference type="EMBL" id="KOO27334.1"/>
    </source>
</evidence>
<reference evidence="4" key="1">
    <citation type="journal article" date="2015" name="PLoS Genet.">
        <title>Genome Sequence and Transcriptome Analyses of Chrysochromulina tobin: Metabolic Tools for Enhanced Algal Fitness in the Prominent Order Prymnesiales (Haptophyceae).</title>
        <authorList>
            <person name="Hovde B.T."/>
            <person name="Deodato C.R."/>
            <person name="Hunsperger H.M."/>
            <person name="Ryken S.A."/>
            <person name="Yost W."/>
            <person name="Jha R.K."/>
            <person name="Patterson J."/>
            <person name="Monnat R.J. Jr."/>
            <person name="Barlow S.B."/>
            <person name="Starkenburg S.R."/>
            <person name="Cattolico R.A."/>
        </authorList>
    </citation>
    <scope>NUCLEOTIDE SEQUENCE</scope>
    <source>
        <strain evidence="4">CCMP291</strain>
    </source>
</reference>
<dbReference type="PROSITE" id="PS50096">
    <property type="entry name" value="IQ"/>
    <property type="match status" value="1"/>
</dbReference>
<evidence type="ECO:0000256" key="1">
    <source>
        <dbReference type="SAM" id="MobiDB-lite"/>
    </source>
</evidence>
<accession>A0A0M0JL74</accession>
<evidence type="ECO:0000313" key="4">
    <source>
        <dbReference type="Proteomes" id="UP000037460"/>
    </source>
</evidence>
<dbReference type="Pfam" id="PF01590">
    <property type="entry name" value="GAF"/>
    <property type="match status" value="2"/>
</dbReference>
<dbReference type="OrthoDB" id="74705at2759"/>
<proteinExistence type="predicted"/>
<dbReference type="PANTHER" id="PTHR43155">
    <property type="entry name" value="CYCLIC DI-GMP PHOSPHODIESTERASE PA4108-RELATED"/>
    <property type="match status" value="1"/>
</dbReference>
<protein>
    <submittedName>
        <fullName evidence="3">Adenylate guanylate cyclase</fullName>
    </submittedName>
</protein>
<sequence length="1326" mass="144842">MSDALAKLRKAGKTFAAQARMQGRVEDKNAYLKSLGGQAAGVMPSPKAAMMLQAAVRRWVIRRRRARNIQSREAARRTKQRHAALSSEPVEYMETELFKKLEHHSEDAVHTSINNLPAIKKTPVMHRLAANVQKLMHCFACLSRVNSAATEGGVRDEMALAMCELFGSPGSFCDVYQVEMLDEDAYLRINAKVFMPARFHGLFSRMKATAGGQLPVVSLRDVAGSDKEIGQLSVLEWYEARDGFKELLVTKEETETVAARLNERGLKPTRKPWAVREYGHAMLVPVLKTDDDGRSGLVALMQVIRAADEAPFNADDEYLAATLAVQFAHCLRRARLLAGAHEQIDQMRKLHSWGRQKLDRPEHLSSLRPPSFRLRSKQTEGQATDLGASSAKGGKSSQLDVVFRAHSTPADSVAGCESLCFSGQSLVVCQGANNPKAFESLLGFLRRPVAAVHRSMLCVPALVHRQVLGLGRQTENPDEPPTIPVLIQWANKQGRPFGRHDLHVASAMTDVLGRIASDRTIHGAIELLQERFAVGDQRRNALMQSARMLASRMEMEELFTAVMSHAKDLMEVDRSSLFMVDRNAGTLYTIVADGAAPIVIPKDKGLAGAALKLRKVVTVADAYLDPRFNREFDIRSGYRTKQVLCYPITNSRDDVIAVIMLINKKNELPFNRSDEELIAAFCAQLAVSIENMSTVDEMNKSSVLAEKQKKRMMRFLEVVNVLVKGLPAHEVCAHSQRAAMECTDSTGAAVFICRDERAKDVLPPGKVDLDAFLCDEKKPGADKEGGGDRGLRRQSSMSAVVEGGDRGLRRQSSMSAVVDESVAIEIEALRNDAYTQQAQLQASSSYGVVKEAELVQLTRESQGVVRFARAAFNAGITLEEVIDENDRGLDEALMAQFGIHPKMVRCMATPIVANGDTQELRGVLVVWGAPAGYGPSDTQILKTLAEVRMLRGQRESMARVARQVCASAPVMLHKVAHQLAECLNCASVTLWLVETTPTKQLLVTHLDPKRERDEEEDENSYEDGTVATNGYARAVGDVVSIPLGAQGIVGAVLGTAKPLNIGDAHIHHAYKAEVDEAVQKLEPGHTALMAVPLCDYHGRVMGVLQASGKLDTPSDGVEVDNLDFLLEEYQKKVETPTFTEGDFEFLIFLADRMGNQLQYLDLSGHSASDIVQQQNLSADLQAQAEKQLQTLLDNRRQLASLGHDLYAAALPHSAPSGYASYGASGAFGGKLKPSSLAPPSIALPTPAPLPSASLQRVPSKATIGFPAKKKKVGGRLDPLPDGTLGDQLDAMRARVGGTRSSAALLPEVLDTPDAVWDDLCRALREL</sequence>
<feature type="region of interest" description="Disordered" evidence="1">
    <location>
        <begin position="778"/>
        <end position="805"/>
    </location>
</feature>
<evidence type="ECO:0000259" key="2">
    <source>
        <dbReference type="SMART" id="SM00065"/>
    </source>
</evidence>
<comment type="caution">
    <text evidence="3">The sequence shown here is derived from an EMBL/GenBank/DDBJ whole genome shotgun (WGS) entry which is preliminary data.</text>
</comment>
<keyword evidence="4" id="KW-1185">Reference proteome</keyword>
<dbReference type="SMART" id="SM00065">
    <property type="entry name" value="GAF"/>
    <property type="match status" value="2"/>
</dbReference>
<feature type="region of interest" description="Disordered" evidence="1">
    <location>
        <begin position="360"/>
        <end position="394"/>
    </location>
</feature>
<dbReference type="SUPFAM" id="SSF55781">
    <property type="entry name" value="GAF domain-like"/>
    <property type="match status" value="2"/>
</dbReference>
<dbReference type="Proteomes" id="UP000037460">
    <property type="component" value="Unassembled WGS sequence"/>
</dbReference>